<dbReference type="PIRSF" id="PIRSF002939">
    <property type="entry name" value="RNA_polymerase_sigma-H_factor"/>
    <property type="match status" value="1"/>
</dbReference>
<dbReference type="PANTHER" id="PTHR30385:SF1">
    <property type="entry name" value="RNA POLYMERASE SIGMA-H FACTOR"/>
    <property type="match status" value="1"/>
</dbReference>
<dbReference type="NCBIfam" id="TIGR02937">
    <property type="entry name" value="sigma70-ECF"/>
    <property type="match status" value="1"/>
</dbReference>
<dbReference type="InterPro" id="IPR013249">
    <property type="entry name" value="RNA_pol_sigma70_r4_t2"/>
</dbReference>
<dbReference type="Gene3D" id="1.20.120.1810">
    <property type="match status" value="1"/>
</dbReference>
<keyword evidence="4" id="KW-0804">Transcription</keyword>
<protein>
    <submittedName>
        <fullName evidence="6">RNA polymerase sporulation sigma factor SigH</fullName>
    </submittedName>
</protein>
<evidence type="ECO:0000256" key="4">
    <source>
        <dbReference type="ARBA" id="ARBA00023163"/>
    </source>
</evidence>
<keyword evidence="3" id="KW-0238">DNA-binding</keyword>
<accession>A0AAE3DZS3</accession>
<dbReference type="EMBL" id="JAJEQM010000015">
    <property type="protein sequence ID" value="MCC2211227.1"/>
    <property type="molecule type" value="Genomic_DNA"/>
</dbReference>
<evidence type="ECO:0000256" key="1">
    <source>
        <dbReference type="ARBA" id="ARBA00023015"/>
    </source>
</evidence>
<dbReference type="NCBIfam" id="NF006147">
    <property type="entry name" value="PRK08295.1-4"/>
    <property type="match status" value="1"/>
</dbReference>
<evidence type="ECO:0000313" key="6">
    <source>
        <dbReference type="EMBL" id="MCC2211227.1"/>
    </source>
</evidence>
<dbReference type="InterPro" id="IPR014284">
    <property type="entry name" value="RNA_pol_sigma-70_dom"/>
</dbReference>
<dbReference type="NCBIfam" id="NF006148">
    <property type="entry name" value="PRK08295.1-5"/>
    <property type="match status" value="1"/>
</dbReference>
<organism evidence="6 7">
    <name type="scientific">Hominilimicola fabiformis</name>
    <dbReference type="NCBI Taxonomy" id="2885356"/>
    <lineage>
        <taxon>Bacteria</taxon>
        <taxon>Bacillati</taxon>
        <taxon>Bacillota</taxon>
        <taxon>Clostridia</taxon>
        <taxon>Eubacteriales</taxon>
        <taxon>Oscillospiraceae</taxon>
        <taxon>Hominilimicola</taxon>
    </lineage>
</organism>
<evidence type="ECO:0000256" key="2">
    <source>
        <dbReference type="ARBA" id="ARBA00023082"/>
    </source>
</evidence>
<keyword evidence="7" id="KW-1185">Reference proteome</keyword>
<dbReference type="InterPro" id="IPR013324">
    <property type="entry name" value="RNA_pol_sigma_r3/r4-like"/>
</dbReference>
<evidence type="ECO:0000256" key="3">
    <source>
        <dbReference type="ARBA" id="ARBA00023125"/>
    </source>
</evidence>
<dbReference type="Pfam" id="PF04542">
    <property type="entry name" value="Sigma70_r2"/>
    <property type="match status" value="1"/>
</dbReference>
<sequence>MTVLETERKNLKTLSDEELVKAAQNGDNEALEAILSRYKNLVYAKSKPYFLAGADDDDIIQEGLIGLYKAVMDFDGDRFPFFKVFAGVCVTRHIITAVKAASRKKHLPLNSYVSLDKNTYDDDSDTTLLDIIAFSELQDPEAILIDRENMDGMEYKINKVLSKLETEVLVYYLEGLSYQEIAEKLGKDTKAVDNAVQRIKKKLESTLREGNEGIY</sequence>
<dbReference type="AlphaFoldDB" id="A0AAE3DZS3"/>
<dbReference type="PROSITE" id="PS00715">
    <property type="entry name" value="SIGMA70_1"/>
    <property type="match status" value="1"/>
</dbReference>
<dbReference type="PANTHER" id="PTHR30385">
    <property type="entry name" value="SIGMA FACTOR F FLAGELLAR"/>
    <property type="match status" value="1"/>
</dbReference>
<dbReference type="SUPFAM" id="SSF88946">
    <property type="entry name" value="Sigma2 domain of RNA polymerase sigma factors"/>
    <property type="match status" value="1"/>
</dbReference>
<dbReference type="InterPro" id="IPR036388">
    <property type="entry name" value="WH-like_DNA-bd_sf"/>
</dbReference>
<keyword evidence="2" id="KW-0731">Sigma factor</keyword>
<dbReference type="InterPro" id="IPR016371">
    <property type="entry name" value="RNA_pol_sigma-H_factor"/>
</dbReference>
<gene>
    <name evidence="6" type="primary">sigH</name>
    <name evidence="6" type="ORF">LKE05_10560</name>
</gene>
<dbReference type="GO" id="GO:0016987">
    <property type="term" value="F:sigma factor activity"/>
    <property type="evidence" value="ECO:0007669"/>
    <property type="project" value="UniProtKB-KW"/>
</dbReference>
<evidence type="ECO:0000259" key="5">
    <source>
        <dbReference type="PROSITE" id="PS00715"/>
    </source>
</evidence>
<reference evidence="6 7" key="1">
    <citation type="submission" date="2021-10" db="EMBL/GenBank/DDBJ databases">
        <title>Anaerobic single-cell dispensing facilitates the cultivation of human gut bacteria.</title>
        <authorList>
            <person name="Afrizal A."/>
        </authorList>
    </citation>
    <scope>NUCLEOTIDE SEQUENCE [LARGE SCALE GENOMIC DNA]</scope>
    <source>
        <strain evidence="6 7">CLA-AA-H232</strain>
    </source>
</reference>
<keyword evidence="1" id="KW-0805">Transcription regulation</keyword>
<proteinExistence type="predicted"/>
<dbReference type="InterPro" id="IPR013325">
    <property type="entry name" value="RNA_pol_sigma_r2"/>
</dbReference>
<dbReference type="Proteomes" id="UP001198242">
    <property type="component" value="Unassembled WGS sequence"/>
</dbReference>
<dbReference type="InterPro" id="IPR007627">
    <property type="entry name" value="RNA_pol_sigma70_r2"/>
</dbReference>
<evidence type="ECO:0000313" key="7">
    <source>
        <dbReference type="Proteomes" id="UP001198242"/>
    </source>
</evidence>
<dbReference type="NCBIfam" id="NF006145">
    <property type="entry name" value="PRK08295.1-2"/>
    <property type="match status" value="1"/>
</dbReference>
<name>A0AAE3DZS3_9FIRM</name>
<dbReference type="Gene3D" id="1.10.10.10">
    <property type="entry name" value="Winged helix-like DNA-binding domain superfamily/Winged helix DNA-binding domain"/>
    <property type="match status" value="1"/>
</dbReference>
<dbReference type="GO" id="GO:0003677">
    <property type="term" value="F:DNA binding"/>
    <property type="evidence" value="ECO:0007669"/>
    <property type="project" value="UniProtKB-KW"/>
</dbReference>
<dbReference type="Pfam" id="PF08281">
    <property type="entry name" value="Sigma70_r4_2"/>
    <property type="match status" value="1"/>
</dbReference>
<feature type="domain" description="RNA polymerase sigma-70" evidence="5">
    <location>
        <begin position="58"/>
        <end position="71"/>
    </location>
</feature>
<dbReference type="InterPro" id="IPR000943">
    <property type="entry name" value="RNA_pol_sigma70"/>
</dbReference>
<dbReference type="RefSeq" id="WP_308456838.1">
    <property type="nucleotide sequence ID" value="NZ_JAJEQM010000015.1"/>
</dbReference>
<dbReference type="GO" id="GO:0006352">
    <property type="term" value="P:DNA-templated transcription initiation"/>
    <property type="evidence" value="ECO:0007669"/>
    <property type="project" value="InterPro"/>
</dbReference>
<comment type="caution">
    <text evidence="6">The sequence shown here is derived from an EMBL/GenBank/DDBJ whole genome shotgun (WGS) entry which is preliminary data.</text>
</comment>
<dbReference type="SUPFAM" id="SSF88659">
    <property type="entry name" value="Sigma3 and sigma4 domains of RNA polymerase sigma factors"/>
    <property type="match status" value="1"/>
</dbReference>